<dbReference type="EMBL" id="JTDF01004566">
    <property type="protein sequence ID" value="KAF8566836.1"/>
    <property type="molecule type" value="Genomic_DNA"/>
</dbReference>
<name>A0A8T0DHL9_9TREM</name>
<gene>
    <name evidence="2" type="ORF">P879_09567</name>
</gene>
<feature type="region of interest" description="Disordered" evidence="1">
    <location>
        <begin position="30"/>
        <end position="58"/>
    </location>
</feature>
<evidence type="ECO:0000256" key="1">
    <source>
        <dbReference type="SAM" id="MobiDB-lite"/>
    </source>
</evidence>
<comment type="caution">
    <text evidence="2">The sequence shown here is derived from an EMBL/GenBank/DDBJ whole genome shotgun (WGS) entry which is preliminary data.</text>
</comment>
<accession>A0A8T0DHL9</accession>
<evidence type="ECO:0000313" key="2">
    <source>
        <dbReference type="EMBL" id="KAF8566836.1"/>
    </source>
</evidence>
<proteinExistence type="predicted"/>
<dbReference type="Proteomes" id="UP000699462">
    <property type="component" value="Unassembled WGS sequence"/>
</dbReference>
<keyword evidence="3" id="KW-1185">Reference proteome</keyword>
<protein>
    <submittedName>
        <fullName evidence="2">Uncharacterized protein</fullName>
    </submittedName>
</protein>
<evidence type="ECO:0000313" key="3">
    <source>
        <dbReference type="Proteomes" id="UP000699462"/>
    </source>
</evidence>
<dbReference type="AlphaFoldDB" id="A0A8T0DHL9"/>
<feature type="compositionally biased region" description="Polar residues" evidence="1">
    <location>
        <begin position="32"/>
        <end position="41"/>
    </location>
</feature>
<feature type="compositionally biased region" description="Basic and acidic residues" evidence="1">
    <location>
        <begin position="42"/>
        <end position="54"/>
    </location>
</feature>
<reference evidence="2 3" key="1">
    <citation type="submission" date="2019-07" db="EMBL/GenBank/DDBJ databases">
        <title>Annotation for the trematode Paragonimus westermani.</title>
        <authorList>
            <person name="Choi Y.-J."/>
        </authorList>
    </citation>
    <scope>NUCLEOTIDE SEQUENCE [LARGE SCALE GENOMIC DNA]</scope>
    <source>
        <strain evidence="2">180907_Pwestermani</strain>
    </source>
</reference>
<sequence>MNLDDSDLSDNDSMMIGFGALAEKVRNRQRIAEQQSTTAEKQFTEEPPEPREGSPKIIPQRIGDAKVSELSVLFNSFTLSYTRLFVVDSEMR</sequence>
<organism evidence="2 3">
    <name type="scientific">Paragonimus westermani</name>
    <dbReference type="NCBI Taxonomy" id="34504"/>
    <lineage>
        <taxon>Eukaryota</taxon>
        <taxon>Metazoa</taxon>
        <taxon>Spiralia</taxon>
        <taxon>Lophotrochozoa</taxon>
        <taxon>Platyhelminthes</taxon>
        <taxon>Trematoda</taxon>
        <taxon>Digenea</taxon>
        <taxon>Plagiorchiida</taxon>
        <taxon>Troglotremata</taxon>
        <taxon>Troglotrematidae</taxon>
        <taxon>Paragonimus</taxon>
    </lineage>
</organism>